<accession>A0A6G5A4C7</accession>
<reference evidence="2" key="1">
    <citation type="submission" date="2020-03" db="EMBL/GenBank/DDBJ databases">
        <title>A transcriptome and proteome of the tick Rhipicephalus microplus shaped by the genetic composition of its hosts and developmental stage.</title>
        <authorList>
            <person name="Garcia G.R."/>
            <person name="Ribeiro J.M.C."/>
            <person name="Maruyama S.R."/>
            <person name="Gardinasse L.G."/>
            <person name="Nelson K."/>
            <person name="Ferreira B.R."/>
            <person name="Andrade T.G."/>
            <person name="Santos I.K.F.M."/>
        </authorList>
    </citation>
    <scope>NUCLEOTIDE SEQUENCE</scope>
    <source>
        <strain evidence="2">NSGR</strain>
        <tissue evidence="2">Salivary glands</tissue>
    </source>
</reference>
<proteinExistence type="predicted"/>
<evidence type="ECO:0000256" key="1">
    <source>
        <dbReference type="SAM" id="SignalP"/>
    </source>
</evidence>
<organism evidence="2">
    <name type="scientific">Rhipicephalus microplus</name>
    <name type="common">Cattle tick</name>
    <name type="synonym">Boophilus microplus</name>
    <dbReference type="NCBI Taxonomy" id="6941"/>
    <lineage>
        <taxon>Eukaryota</taxon>
        <taxon>Metazoa</taxon>
        <taxon>Ecdysozoa</taxon>
        <taxon>Arthropoda</taxon>
        <taxon>Chelicerata</taxon>
        <taxon>Arachnida</taxon>
        <taxon>Acari</taxon>
        <taxon>Parasitiformes</taxon>
        <taxon>Ixodida</taxon>
        <taxon>Ixodoidea</taxon>
        <taxon>Ixodidae</taxon>
        <taxon>Rhipicephalinae</taxon>
        <taxon>Rhipicephalus</taxon>
        <taxon>Boophilus</taxon>
    </lineage>
</organism>
<feature type="signal peptide" evidence="1">
    <location>
        <begin position="1"/>
        <end position="19"/>
    </location>
</feature>
<sequence length="114" mass="12968">MKVSAAVLMLLLYVTLSECQGSKARDPKCVPKRYPDLLKPTDCTSNNKTIRHGKTGDTGSVACLGAYCWYGNLITIPCPFGKPKNNATYTYTRRKNLTWPSCCYWTRRCRNEYE</sequence>
<keyword evidence="1" id="KW-0732">Signal</keyword>
<evidence type="ECO:0000313" key="2">
    <source>
        <dbReference type="EMBL" id="NIE45020.1"/>
    </source>
</evidence>
<name>A0A6G5A4C7_RHIMP</name>
<feature type="chain" id="PRO_5026065197" evidence="1">
    <location>
        <begin position="20"/>
        <end position="114"/>
    </location>
</feature>
<dbReference type="EMBL" id="GIKN01002747">
    <property type="protein sequence ID" value="NIE45020.1"/>
    <property type="molecule type" value="Transcribed_RNA"/>
</dbReference>
<protein>
    <submittedName>
        <fullName evidence="2">Putative kDa family member</fullName>
    </submittedName>
</protein>
<dbReference type="AlphaFoldDB" id="A0A6G5A4C7"/>